<dbReference type="InterPro" id="IPR049383">
    <property type="entry name" value="UbiD-like_N"/>
</dbReference>
<feature type="domain" description="3-octaprenyl-4-hydroxybenzoate carboxy-lyase-like N-terminal" evidence="9">
    <location>
        <begin position="10"/>
        <end position="74"/>
    </location>
</feature>
<dbReference type="SUPFAM" id="SSF143968">
    <property type="entry name" value="UbiD C-terminal domain-like"/>
    <property type="match status" value="1"/>
</dbReference>
<dbReference type="NCBIfam" id="TIGR00148">
    <property type="entry name" value="UbiD family decarboxylase"/>
    <property type="match status" value="1"/>
</dbReference>
<dbReference type="InterPro" id="IPR002830">
    <property type="entry name" value="UbiD"/>
</dbReference>
<feature type="domain" description="3-octaprenyl-4-hydroxybenzoate carboxy-lyase-like Rift-related" evidence="8">
    <location>
        <begin position="94"/>
        <end position="276"/>
    </location>
</feature>
<organism evidence="11 12">
    <name type="scientific">Methanomethylophilus alvi</name>
    <dbReference type="NCBI Taxonomy" id="1291540"/>
    <lineage>
        <taxon>Archaea</taxon>
        <taxon>Methanobacteriati</taxon>
        <taxon>Thermoplasmatota</taxon>
        <taxon>Thermoplasmata</taxon>
        <taxon>Methanomassiliicoccales</taxon>
        <taxon>Methanomethylophilaceae</taxon>
        <taxon>Methanomethylophilus</taxon>
    </lineage>
</organism>
<dbReference type="InterPro" id="IPR049381">
    <property type="entry name" value="UbiD-like_C"/>
</dbReference>
<evidence type="ECO:0000256" key="5">
    <source>
        <dbReference type="ARBA" id="ARBA00049727"/>
    </source>
</evidence>
<evidence type="ECO:0000256" key="3">
    <source>
        <dbReference type="ARBA" id="ARBA00049054"/>
    </source>
</evidence>
<dbReference type="PANTHER" id="PTHR30108:SF21">
    <property type="entry name" value="4-HYDROXYBENZOATE DECARBOXYLASE"/>
    <property type="match status" value="1"/>
</dbReference>
<evidence type="ECO:0000259" key="10">
    <source>
        <dbReference type="Pfam" id="PF20696"/>
    </source>
</evidence>
<dbReference type="Pfam" id="PF20696">
    <property type="entry name" value="UbiD_C"/>
    <property type="match status" value="1"/>
</dbReference>
<gene>
    <name evidence="11" type="ORF">BKD89_04935</name>
</gene>
<dbReference type="GO" id="GO:0005737">
    <property type="term" value="C:cytoplasm"/>
    <property type="evidence" value="ECO:0007669"/>
    <property type="project" value="TreeGrafter"/>
</dbReference>
<evidence type="ECO:0000256" key="6">
    <source>
        <dbReference type="ARBA" id="ARBA00049754"/>
    </source>
</evidence>
<dbReference type="Proteomes" id="UP000273278">
    <property type="component" value="Chromosome"/>
</dbReference>
<comment type="similarity">
    <text evidence="2">Belongs to the UbiD family.</text>
</comment>
<accession>A0A3G3IHJ1</accession>
<dbReference type="AlphaFoldDB" id="A0A3G3IHJ1"/>
<dbReference type="GeneID" id="41321787"/>
<dbReference type="SUPFAM" id="SSF50475">
    <property type="entry name" value="FMN-binding split barrel"/>
    <property type="match status" value="1"/>
</dbReference>
<evidence type="ECO:0000256" key="7">
    <source>
        <dbReference type="ARBA" id="ARBA00049936"/>
    </source>
</evidence>
<dbReference type="InterPro" id="IPR048304">
    <property type="entry name" value="UbiD_Rift_dom"/>
</dbReference>
<reference evidence="11 12" key="1">
    <citation type="submission" date="2016-10" db="EMBL/GenBank/DDBJ databases">
        <title>Complete genome of the TMA-utilizing, human hosted archaeon Methanomethylophilus alvus Gen. nov, sp. nov., strain Mx-05, derived from a pure culture.</title>
        <authorList>
            <person name="Brugere J.-F."/>
            <person name="Ben Hania W."/>
            <person name="Chaudhary P.P."/>
            <person name="Gaci N."/>
            <person name="Borrel G."/>
            <person name="Cao Van Tuat L."/>
            <person name="Fardeau M.-L."/>
            <person name="Harris H.M.B."/>
            <person name="O'Toole P.W."/>
            <person name="Ollivier B."/>
        </authorList>
    </citation>
    <scope>NUCLEOTIDE SEQUENCE [LARGE SCALE GENOMIC DNA]</scope>
    <source>
        <strain evidence="11 12">Mx-05</strain>
    </source>
</reference>
<protein>
    <recommendedName>
        <fullName evidence="6">Anhydromevalonate phosphate decarboxylase</fullName>
        <ecNumber evidence="5">4.1.1.126</ecNumber>
    </recommendedName>
</protein>
<sequence length="420" mass="46123">MTIDLEGAKEVRETIDPDNYDATRYMQGDQETTFLFSDLNGGRAAGNVYSTREKIAKAMGIERDGLVMHIMDAMASPCDTEEVQDPAFGFQELPLDLTKLPIVKYFPKDAGRYISAGVVISEYGGRRNASYHRMLIRDKDSIGIRLVPRHTFTLYNEARKNGEDLKVAICIGAPAEVMVSAALSVDFGTDELTIASSMYRKGHGTPLKVAKCGNGLTVPADCEYVLEGRITSETAPEGPFVDIAGTYDEIREQPIVKIERIWAKKDPVFQLLLPGGFEHFLLMGVPREPIIFKTVRQAVPRVKNVRLTEGGCCWLNGVVSIAKNKEGDGVNAIMAAFTGHTSMKSVIVVDDDIDIFDDREVEWAVATRMQADKIIRIPGAAGSSLDPSAHGTTWKVGYDATLPLNCDRAPFVKATVPEKK</sequence>
<name>A0A3G3IHJ1_9ARCH</name>
<dbReference type="Gene3D" id="3.40.1670.10">
    <property type="entry name" value="UbiD C-terminal domain-like"/>
    <property type="match status" value="1"/>
</dbReference>
<evidence type="ECO:0000313" key="11">
    <source>
        <dbReference type="EMBL" id="AYQ55148.1"/>
    </source>
</evidence>
<comment type="function">
    <text evidence="4">Catalyzes the conversion of trans-anhydromevalonate 5-phosphate (tAHMP) into isopentenyl phosphate. Involved in the archaeal mevalonate (MVA) pathway, which provides fundamental precursors for isoprenoid biosynthesis, such as isopentenyl diphosphate (IPP) and dimethylallyl diphosphate (DMAPP).</text>
</comment>
<evidence type="ECO:0000259" key="9">
    <source>
        <dbReference type="Pfam" id="PF20695"/>
    </source>
</evidence>
<dbReference type="OMA" id="DWKDVIW"/>
<comment type="cofactor">
    <cofactor evidence="7">
        <name>prenylated FMN</name>
        <dbReference type="ChEBI" id="CHEBI:87746"/>
    </cofactor>
</comment>
<dbReference type="GO" id="GO:0016831">
    <property type="term" value="F:carboxy-lyase activity"/>
    <property type="evidence" value="ECO:0007669"/>
    <property type="project" value="InterPro"/>
</dbReference>
<dbReference type="Pfam" id="PF20695">
    <property type="entry name" value="UbiD_N"/>
    <property type="match status" value="1"/>
</dbReference>
<comment type="pathway">
    <text evidence="1">Isoprenoid biosynthesis; isopentenyl diphosphate biosynthesis via mevalonate pathway.</text>
</comment>
<evidence type="ECO:0000256" key="2">
    <source>
        <dbReference type="ARBA" id="ARBA00010021"/>
    </source>
</evidence>
<evidence type="ECO:0000259" key="8">
    <source>
        <dbReference type="Pfam" id="PF01977"/>
    </source>
</evidence>
<feature type="domain" description="3-octaprenyl-4-hydroxybenzoate carboxy-lyase-like C-terminal" evidence="10">
    <location>
        <begin position="282"/>
        <end position="400"/>
    </location>
</feature>
<comment type="catalytic activity">
    <reaction evidence="3">
        <text>(2E)-3-methyl-5-phosphooxypent-2-enoate + H(+) = isopentenyl phosphate + CO2</text>
        <dbReference type="Rhea" id="RHEA:78971"/>
        <dbReference type="ChEBI" id="CHEBI:15378"/>
        <dbReference type="ChEBI" id="CHEBI:16526"/>
        <dbReference type="ChEBI" id="CHEBI:65078"/>
        <dbReference type="ChEBI" id="CHEBI:229665"/>
        <dbReference type="EC" id="4.1.1.126"/>
    </reaction>
    <physiologicalReaction direction="left-to-right" evidence="3">
        <dbReference type="Rhea" id="RHEA:78972"/>
    </physiologicalReaction>
</comment>
<dbReference type="RefSeq" id="WP_015504889.1">
    <property type="nucleotide sequence ID" value="NZ_CAYARL010000026.1"/>
</dbReference>
<evidence type="ECO:0000256" key="4">
    <source>
        <dbReference type="ARBA" id="ARBA00049583"/>
    </source>
</evidence>
<evidence type="ECO:0000313" key="12">
    <source>
        <dbReference type="Proteomes" id="UP000273278"/>
    </source>
</evidence>
<dbReference type="EC" id="4.1.1.126" evidence="5"/>
<dbReference type="Pfam" id="PF01977">
    <property type="entry name" value="UbiD"/>
    <property type="match status" value="1"/>
</dbReference>
<evidence type="ECO:0000256" key="1">
    <source>
        <dbReference type="ARBA" id="ARBA00005092"/>
    </source>
</evidence>
<dbReference type="EMBL" id="CP017686">
    <property type="protein sequence ID" value="AYQ55148.1"/>
    <property type="molecule type" value="Genomic_DNA"/>
</dbReference>
<proteinExistence type="inferred from homology"/>
<dbReference type="PANTHER" id="PTHR30108">
    <property type="entry name" value="3-OCTAPRENYL-4-HYDROXYBENZOATE CARBOXY-LYASE-RELATED"/>
    <property type="match status" value="1"/>
</dbReference>